<reference evidence="2" key="2">
    <citation type="submission" date="2015-06" db="UniProtKB">
        <authorList>
            <consortium name="EnsemblMetazoa"/>
        </authorList>
    </citation>
    <scope>IDENTIFICATION</scope>
</reference>
<feature type="transmembrane region" description="Helical" evidence="1">
    <location>
        <begin position="76"/>
        <end position="98"/>
    </location>
</feature>
<sequence length="202" mass="22647">MCTTTIPIELKAFEGKRIKTKCAPRQVYCMMDNRYKKSEDLNQFIVNRARLPGLEGQEGANGRPNEANISFKTKSFFICIFGVAVVLDIIQLLGGSFGGGGTQISTGIGSLIFDGIMLLAIIKQWRVFLKFCRIITIIIIVLKFIVIVLSIIALVALKKDYKDYDSDRNWLIVNLVTLIMSSLLNSIYAFLLGKYIDQLEGH</sequence>
<organism evidence="2 3">
    <name type="scientific">Tetranychus urticae</name>
    <name type="common">Two-spotted spider mite</name>
    <dbReference type="NCBI Taxonomy" id="32264"/>
    <lineage>
        <taxon>Eukaryota</taxon>
        <taxon>Metazoa</taxon>
        <taxon>Ecdysozoa</taxon>
        <taxon>Arthropoda</taxon>
        <taxon>Chelicerata</taxon>
        <taxon>Arachnida</taxon>
        <taxon>Acari</taxon>
        <taxon>Acariformes</taxon>
        <taxon>Trombidiformes</taxon>
        <taxon>Prostigmata</taxon>
        <taxon>Eleutherengona</taxon>
        <taxon>Raphignathae</taxon>
        <taxon>Tetranychoidea</taxon>
        <taxon>Tetranychidae</taxon>
        <taxon>Tetranychus</taxon>
    </lineage>
</organism>
<feature type="transmembrane region" description="Helical" evidence="1">
    <location>
        <begin position="169"/>
        <end position="192"/>
    </location>
</feature>
<keyword evidence="3" id="KW-1185">Reference proteome</keyword>
<evidence type="ECO:0000256" key="1">
    <source>
        <dbReference type="SAM" id="Phobius"/>
    </source>
</evidence>
<keyword evidence="1" id="KW-0812">Transmembrane</keyword>
<evidence type="ECO:0000313" key="3">
    <source>
        <dbReference type="Proteomes" id="UP000015104"/>
    </source>
</evidence>
<reference evidence="3" key="1">
    <citation type="submission" date="2011-08" db="EMBL/GenBank/DDBJ databases">
        <authorList>
            <person name="Rombauts S."/>
        </authorList>
    </citation>
    <scope>NUCLEOTIDE SEQUENCE</scope>
    <source>
        <strain evidence="3">London</strain>
    </source>
</reference>
<feature type="transmembrane region" description="Helical" evidence="1">
    <location>
        <begin position="104"/>
        <end position="122"/>
    </location>
</feature>
<protein>
    <recommendedName>
        <fullName evidence="4">MARVEL domain-containing protein</fullName>
    </recommendedName>
</protein>
<keyword evidence="1" id="KW-0472">Membrane</keyword>
<dbReference type="HOGENOM" id="CLU_2743283_0_0_1"/>
<name>T1JXZ9_TETUR</name>
<dbReference type="EnsemblMetazoa" id="tetur02g13830.1">
    <property type="protein sequence ID" value="tetur02g13830.1"/>
    <property type="gene ID" value="tetur02g13830"/>
</dbReference>
<dbReference type="AlphaFoldDB" id="T1JXZ9"/>
<evidence type="ECO:0008006" key="4">
    <source>
        <dbReference type="Google" id="ProtNLM"/>
    </source>
</evidence>
<feature type="transmembrane region" description="Helical" evidence="1">
    <location>
        <begin position="134"/>
        <end position="157"/>
    </location>
</feature>
<evidence type="ECO:0000313" key="2">
    <source>
        <dbReference type="EnsemblMetazoa" id="tetur02g13830.1"/>
    </source>
</evidence>
<dbReference type="EMBL" id="CAEY01000835">
    <property type="status" value="NOT_ANNOTATED_CDS"/>
    <property type="molecule type" value="Genomic_DNA"/>
</dbReference>
<dbReference type="Proteomes" id="UP000015104">
    <property type="component" value="Unassembled WGS sequence"/>
</dbReference>
<accession>T1JXZ9</accession>
<proteinExistence type="predicted"/>
<keyword evidence="1" id="KW-1133">Transmembrane helix</keyword>